<accession>V9QMP4</accession>
<organismHost>
    <name type="scientific">Magallana gigas</name>
    <name type="common">Pacific oyster</name>
    <name type="synonym">Crassostrea gigas</name>
    <dbReference type="NCBI Taxonomy" id="29159"/>
</organismHost>
<dbReference type="KEGG" id="vg:2948236"/>
<dbReference type="EMBL" id="KF517273">
    <property type="protein sequence ID" value="AHC31266.1"/>
    <property type="molecule type" value="Genomic_DNA"/>
</dbReference>
<evidence type="ECO:0000313" key="3">
    <source>
        <dbReference type="EMBL" id="AHC31264.1"/>
    </source>
</evidence>
<evidence type="ECO:0000313" key="7">
    <source>
        <dbReference type="EMBL" id="AHC31268.1"/>
    </source>
</evidence>
<organismHost>
    <name type="scientific">Pecten maximus</name>
    <name type="common">King scallop</name>
    <name type="synonym">Pilgrim's clam</name>
    <dbReference type="NCBI Taxonomy" id="6579"/>
</organismHost>
<reference evidence="5" key="1">
    <citation type="journal article" date="2013" name="Virus Res.">
        <title>Genome exploration of six variants of the Ostreid Herpesvirus 1 and characterization of large deletion in OsHV-1?Var specimens.</title>
        <authorList>
            <person name="Martenot C."/>
            <person name="Travaille E."/>
            <person name="Lethuillier O."/>
            <person name="Lelong C."/>
            <person name="Houssin M."/>
        </authorList>
    </citation>
    <scope>NUCLEOTIDE SEQUENCE</scope>
    <source>
        <strain evidence="2">001-ORF25</strain>
        <strain evidence="3">002-ORF25</strain>
        <strain evidence="4">003-ORF25</strain>
        <strain evidence="5">004-ORF25</strain>
        <strain evidence="6">005-ORF25</strain>
        <strain evidence="7">006-ORF25</strain>
        <strain evidence="8">007-ORF25</strain>
    </source>
</reference>
<dbReference type="EMBL" id="KF517276">
    <property type="protein sequence ID" value="AHC31269.1"/>
    <property type="molecule type" value="Genomic_DNA"/>
</dbReference>
<organism evidence="5">
    <name type="scientific">Ostreid herpesvirus 1</name>
    <name type="common">OsHV-1</name>
    <name type="synonym">Pacific oyster herpesvirus</name>
    <dbReference type="NCBI Taxonomy" id="261939"/>
    <lineage>
        <taxon>Viruses</taxon>
        <taxon>Duplodnaviria</taxon>
        <taxon>Heunggongvirae</taxon>
        <taxon>Peploviricota</taxon>
        <taxon>Herviviricetes</taxon>
        <taxon>Herpesvirales</taxon>
        <taxon>Malacoherpesviridae</taxon>
        <taxon>Ostreavirus</taxon>
        <taxon>Ostreavirus ostreidmalaco1</taxon>
    </lineage>
</organism>
<keyword evidence="1" id="KW-0812">Transmembrane</keyword>
<keyword evidence="1" id="KW-1133">Transmembrane helix</keyword>
<feature type="transmembrane region" description="Helical" evidence="1">
    <location>
        <begin position="194"/>
        <end position="215"/>
    </location>
</feature>
<dbReference type="EMBL" id="KF517274">
    <property type="protein sequence ID" value="AHC31267.1"/>
    <property type="molecule type" value="Genomic_DNA"/>
</dbReference>
<dbReference type="EMBL" id="KF517275">
    <property type="protein sequence ID" value="AHC31268.1"/>
    <property type="molecule type" value="Genomic_DNA"/>
</dbReference>
<evidence type="ECO:0000313" key="4">
    <source>
        <dbReference type="EMBL" id="AHC31265.1"/>
    </source>
</evidence>
<dbReference type="EMBL" id="KF517270">
    <property type="protein sequence ID" value="AHC31263.1"/>
    <property type="molecule type" value="Genomic_DNA"/>
</dbReference>
<evidence type="ECO:0000313" key="5">
    <source>
        <dbReference type="EMBL" id="AHC31266.1"/>
    </source>
</evidence>
<dbReference type="EMBL" id="KF517271">
    <property type="protein sequence ID" value="AHC31264.1"/>
    <property type="molecule type" value="Genomic_DNA"/>
</dbReference>
<evidence type="ECO:0000256" key="1">
    <source>
        <dbReference type="SAM" id="Phobius"/>
    </source>
</evidence>
<keyword evidence="1" id="KW-0472">Membrane</keyword>
<evidence type="ECO:0000313" key="2">
    <source>
        <dbReference type="EMBL" id="AHC31263.1"/>
    </source>
</evidence>
<protein>
    <submittedName>
        <fullName evidence="5">Uncharacterized protein</fullName>
    </submittedName>
</protein>
<evidence type="ECO:0000313" key="8">
    <source>
        <dbReference type="EMBL" id="AHC31269.1"/>
    </source>
</evidence>
<name>V9QMP4_OSHV1</name>
<dbReference type="GeneID" id="2948236"/>
<dbReference type="RefSeq" id="YP_024570.1">
    <property type="nucleotide sequence ID" value="NC_005881.2"/>
</dbReference>
<sequence length="221" mass="24490">MTLAAKLIVLVYVALCFVNESTSQDHSNIYHETLTSLHHKGEFHVKGLFQTPVQYAGDETVLDLYVKKNSGGDVKAVYCLGNKRSIMNQFTDTGTTTDGYDLWRVKIESTPEHISRMISHGPIACNLIWEKVITPAKGNVAEIKGLDLVNFNVNFPRQSTDNVVSRPSTNSQTVDKLLNDTLAKARGVPMSVSVISGICAIILVIFPIFITIANLRRVYLH</sequence>
<evidence type="ECO:0000313" key="6">
    <source>
        <dbReference type="EMBL" id="AHC31267.1"/>
    </source>
</evidence>
<proteinExistence type="predicted"/>
<dbReference type="EMBL" id="KF517272">
    <property type="protein sequence ID" value="AHC31265.1"/>
    <property type="molecule type" value="Genomic_DNA"/>
</dbReference>